<keyword evidence="2" id="KW-0520">NAD</keyword>
<evidence type="ECO:0000313" key="6">
    <source>
        <dbReference type="EMBL" id="MBU9736458.1"/>
    </source>
</evidence>
<dbReference type="RefSeq" id="WP_238721309.1">
    <property type="nucleotide sequence ID" value="NZ_JAHQCW010000010.1"/>
</dbReference>
<evidence type="ECO:0000256" key="3">
    <source>
        <dbReference type="ARBA" id="ARBA00048615"/>
    </source>
</evidence>
<sequence length="413" mass="46246">MKSVIYGAGSIGRGFIGQLFSESGFEVVFIDQNKELIDRLNERKSYPIRFVKDTRNWEISVLHVRGVWSSDMEAVLDEISTTDVMATSVGKNVLPAIAPVIASALKLRWERSVDTPLNIIVCENMVQANVYLGELIAGHLTGSETALFRKKTGMVETCIGRNVPVMSPRLQDGDPLRVIAEDYSELPIDRSSWLGGLLKIKHMVPCEPFDFPIRKKLFMYNMAHAVTAYLGDILDIPALATAIQIPAIRYITSKALQEISIGMAHEYDQDLEALLLYSDELLYRFGNRQLGISVKRVAQDPIRKLGTNDRLMGAAGLCLKHGVFPAHIAVGIAAAFYYHYAPDEESQTLRSYIEREGIGKALDKYSGIGPRHPLRKTVLKLYRLLEDQCSLEEIIHLDEVCHHRGFGNNPDIF</sequence>
<dbReference type="InterPro" id="IPR036291">
    <property type="entry name" value="NAD(P)-bd_dom_sf"/>
</dbReference>
<dbReference type="GO" id="GO:0008926">
    <property type="term" value="F:mannitol-1-phosphate 5-dehydrogenase activity"/>
    <property type="evidence" value="ECO:0007669"/>
    <property type="project" value="UniProtKB-EC"/>
</dbReference>
<keyword evidence="1" id="KW-0560">Oxidoreductase</keyword>
<keyword evidence="7" id="KW-1185">Reference proteome</keyword>
<proteinExistence type="predicted"/>
<organism evidence="6 7">
    <name type="scientific">Diplocloster agilis</name>
    <dbReference type="NCBI Taxonomy" id="2850323"/>
    <lineage>
        <taxon>Bacteria</taxon>
        <taxon>Bacillati</taxon>
        <taxon>Bacillota</taxon>
        <taxon>Clostridia</taxon>
        <taxon>Lachnospirales</taxon>
        <taxon>Lachnospiraceae</taxon>
        <taxon>Diplocloster</taxon>
    </lineage>
</organism>
<dbReference type="Pfam" id="PF01232">
    <property type="entry name" value="Mannitol_dh"/>
    <property type="match status" value="1"/>
</dbReference>
<feature type="domain" description="Mannitol dehydrogenase C-terminal" evidence="5">
    <location>
        <begin position="214"/>
        <end position="349"/>
    </location>
</feature>
<dbReference type="Gene3D" id="3.40.50.720">
    <property type="entry name" value="NAD(P)-binding Rossmann-like Domain"/>
    <property type="match status" value="1"/>
</dbReference>
<dbReference type="AlphaFoldDB" id="A0A949NGG5"/>
<dbReference type="GO" id="GO:0019592">
    <property type="term" value="P:mannitol catabolic process"/>
    <property type="evidence" value="ECO:0007669"/>
    <property type="project" value="TreeGrafter"/>
</dbReference>
<comment type="caution">
    <text evidence="6">The sequence shown here is derived from an EMBL/GenBank/DDBJ whole genome shotgun (WGS) entry which is preliminary data.</text>
</comment>
<dbReference type="InterPro" id="IPR013118">
    <property type="entry name" value="Mannitol_DH_C"/>
</dbReference>
<accession>A0A949NGG5</accession>
<dbReference type="EMBL" id="JAHQCW010000010">
    <property type="protein sequence ID" value="MBU9736458.1"/>
    <property type="molecule type" value="Genomic_DNA"/>
</dbReference>
<comment type="catalytic activity">
    <reaction evidence="3">
        <text>D-mannitol 1-phosphate + NAD(+) = beta-D-fructose 6-phosphate + NADH + H(+)</text>
        <dbReference type="Rhea" id="RHEA:19661"/>
        <dbReference type="ChEBI" id="CHEBI:15378"/>
        <dbReference type="ChEBI" id="CHEBI:57540"/>
        <dbReference type="ChEBI" id="CHEBI:57634"/>
        <dbReference type="ChEBI" id="CHEBI:57945"/>
        <dbReference type="ChEBI" id="CHEBI:61381"/>
        <dbReference type="EC" id="1.1.1.17"/>
    </reaction>
</comment>
<evidence type="ECO:0000256" key="2">
    <source>
        <dbReference type="ARBA" id="ARBA00023027"/>
    </source>
</evidence>
<dbReference type="PANTHER" id="PTHR30524">
    <property type="entry name" value="MANNITOL-1-PHOSPHATE 5-DEHYDROGENASE"/>
    <property type="match status" value="1"/>
</dbReference>
<dbReference type="Pfam" id="PF08125">
    <property type="entry name" value="Mannitol_dh_C"/>
    <property type="match status" value="1"/>
</dbReference>
<name>A0A949NGG5_9FIRM</name>
<dbReference type="SUPFAM" id="SSF48179">
    <property type="entry name" value="6-phosphogluconate dehydrogenase C-terminal domain-like"/>
    <property type="match status" value="1"/>
</dbReference>
<dbReference type="InterPro" id="IPR013131">
    <property type="entry name" value="Mannitol_DH_N"/>
</dbReference>
<evidence type="ECO:0000256" key="1">
    <source>
        <dbReference type="ARBA" id="ARBA00023002"/>
    </source>
</evidence>
<dbReference type="GO" id="GO:0005829">
    <property type="term" value="C:cytosol"/>
    <property type="evidence" value="ECO:0007669"/>
    <property type="project" value="TreeGrafter"/>
</dbReference>
<reference evidence="6" key="1">
    <citation type="submission" date="2021-06" db="EMBL/GenBank/DDBJ databases">
        <title>Description of novel taxa of the family Lachnospiraceae.</title>
        <authorList>
            <person name="Chaplin A.V."/>
            <person name="Sokolova S.R."/>
            <person name="Pikina A.P."/>
            <person name="Korzhanova M."/>
            <person name="Belova V."/>
            <person name="Korostin D."/>
            <person name="Efimov B.A."/>
        </authorList>
    </citation>
    <scope>NUCLEOTIDE SEQUENCE</scope>
    <source>
        <strain evidence="6">ASD5720</strain>
    </source>
</reference>
<dbReference type="PRINTS" id="PR00084">
    <property type="entry name" value="MTLDHDRGNASE"/>
</dbReference>
<evidence type="ECO:0000313" key="7">
    <source>
        <dbReference type="Proteomes" id="UP000712157"/>
    </source>
</evidence>
<dbReference type="InterPro" id="IPR000669">
    <property type="entry name" value="Mannitol_DH"/>
</dbReference>
<dbReference type="Gene3D" id="1.10.1040.10">
    <property type="entry name" value="N-(1-d-carboxylethyl)-l-norvaline Dehydrogenase, domain 2"/>
    <property type="match status" value="1"/>
</dbReference>
<dbReference type="PANTHER" id="PTHR30524:SF0">
    <property type="entry name" value="ALTRONATE OXIDOREDUCTASE-RELATED"/>
    <property type="match status" value="1"/>
</dbReference>
<feature type="domain" description="Mannitol dehydrogenase N-terminal" evidence="4">
    <location>
        <begin position="2"/>
        <end position="201"/>
    </location>
</feature>
<gene>
    <name evidence="6" type="ORF">KTH89_07910</name>
</gene>
<protein>
    <submittedName>
        <fullName evidence="6">Mannitol dehydrogenase</fullName>
    </submittedName>
</protein>
<evidence type="ECO:0000259" key="5">
    <source>
        <dbReference type="Pfam" id="PF08125"/>
    </source>
</evidence>
<dbReference type="Proteomes" id="UP000712157">
    <property type="component" value="Unassembled WGS sequence"/>
</dbReference>
<dbReference type="SUPFAM" id="SSF51735">
    <property type="entry name" value="NAD(P)-binding Rossmann-fold domains"/>
    <property type="match status" value="1"/>
</dbReference>
<dbReference type="InterPro" id="IPR008927">
    <property type="entry name" value="6-PGluconate_DH-like_C_sf"/>
</dbReference>
<evidence type="ECO:0000259" key="4">
    <source>
        <dbReference type="Pfam" id="PF01232"/>
    </source>
</evidence>
<dbReference type="InterPro" id="IPR013328">
    <property type="entry name" value="6PGD_dom2"/>
</dbReference>